<dbReference type="Gene3D" id="3.40.50.300">
    <property type="entry name" value="P-loop containing nucleotide triphosphate hydrolases"/>
    <property type="match status" value="1"/>
</dbReference>
<dbReference type="STRING" id="1470563.SAMN05444000_11074"/>
<proteinExistence type="predicted"/>
<evidence type="ECO:0000313" key="2">
    <source>
        <dbReference type="Proteomes" id="UP000183982"/>
    </source>
</evidence>
<sequence>MARMVIHAGFHKTGTTSVQKMLGQNRRRLSEHADIFLRKNMTPVCEAARTYSATRASEDLIHFTYELGKFLEQIKDAPDRQICISSEDLAGHMPGRRSLQTYAATPILMKAFVHTVEKTMPTPPEMIFYFSTRAADAWLKSCYGQHLGVVRLSMDLEEYKHAYAESARLDRIIDKVRLAVAPHRVEFRALETTQDTPLGPLTPLLDLLEIPAETRSKLLPLPPANVALPDALQAEYLRINKSDLDMEAVRLAKKDAHQQWRKACRTEQA</sequence>
<dbReference type="SUPFAM" id="SSF52540">
    <property type="entry name" value="P-loop containing nucleoside triphosphate hydrolases"/>
    <property type="match status" value="1"/>
</dbReference>
<protein>
    <recommendedName>
        <fullName evidence="3">Sulfotransferase family protein</fullName>
    </recommendedName>
</protein>
<reference evidence="2" key="1">
    <citation type="submission" date="2016-11" db="EMBL/GenBank/DDBJ databases">
        <authorList>
            <person name="Varghese N."/>
            <person name="Submissions S."/>
        </authorList>
    </citation>
    <scope>NUCLEOTIDE SEQUENCE [LARGE SCALE GENOMIC DNA]</scope>
    <source>
        <strain evidence="2">DSM 100564</strain>
    </source>
</reference>
<evidence type="ECO:0000313" key="1">
    <source>
        <dbReference type="EMBL" id="SHJ57141.1"/>
    </source>
</evidence>
<dbReference type="RefSeq" id="WP_073252252.1">
    <property type="nucleotide sequence ID" value="NZ_FQZQ01000010.1"/>
</dbReference>
<keyword evidence="2" id="KW-1185">Reference proteome</keyword>
<dbReference type="EMBL" id="FQZQ01000010">
    <property type="protein sequence ID" value="SHJ57141.1"/>
    <property type="molecule type" value="Genomic_DNA"/>
</dbReference>
<organism evidence="1 2">
    <name type="scientific">Shimia gijangensis</name>
    <dbReference type="NCBI Taxonomy" id="1470563"/>
    <lineage>
        <taxon>Bacteria</taxon>
        <taxon>Pseudomonadati</taxon>
        <taxon>Pseudomonadota</taxon>
        <taxon>Alphaproteobacteria</taxon>
        <taxon>Rhodobacterales</taxon>
        <taxon>Roseobacteraceae</taxon>
    </lineage>
</organism>
<dbReference type="AlphaFoldDB" id="A0A1M6KDW6"/>
<accession>A0A1M6KDW6</accession>
<dbReference type="OrthoDB" id="7705857at2"/>
<dbReference type="InterPro" id="IPR027417">
    <property type="entry name" value="P-loop_NTPase"/>
</dbReference>
<name>A0A1M6KDW6_9RHOB</name>
<gene>
    <name evidence="1" type="ORF">SAMN05444000_11074</name>
</gene>
<evidence type="ECO:0008006" key="3">
    <source>
        <dbReference type="Google" id="ProtNLM"/>
    </source>
</evidence>
<dbReference type="Proteomes" id="UP000183982">
    <property type="component" value="Unassembled WGS sequence"/>
</dbReference>